<dbReference type="Proteomes" id="UP000235388">
    <property type="component" value="Unassembled WGS sequence"/>
</dbReference>
<evidence type="ECO:0008006" key="4">
    <source>
        <dbReference type="Google" id="ProtNLM"/>
    </source>
</evidence>
<keyword evidence="1" id="KW-1133">Transmembrane helix</keyword>
<dbReference type="OrthoDB" id="5405745at2759"/>
<keyword evidence="1" id="KW-0812">Transmembrane</keyword>
<dbReference type="STRING" id="200324.A0A2N5RXD7"/>
<accession>A0A2N5RXD7</accession>
<evidence type="ECO:0000313" key="2">
    <source>
        <dbReference type="EMBL" id="PLW05622.1"/>
    </source>
</evidence>
<evidence type="ECO:0000313" key="3">
    <source>
        <dbReference type="Proteomes" id="UP000235388"/>
    </source>
</evidence>
<proteinExistence type="predicted"/>
<dbReference type="GO" id="GO:0005262">
    <property type="term" value="F:calcium channel activity"/>
    <property type="evidence" value="ECO:0007669"/>
    <property type="project" value="InterPro"/>
</dbReference>
<name>A0A2N5RXD7_9BASI</name>
<dbReference type="Pfam" id="PF12929">
    <property type="entry name" value="Mid1"/>
    <property type="match status" value="1"/>
</dbReference>
<sequence>MGESVDDTTILNAMMIHNGDFERTLNYLLEGNFENLPQQSHQQQQLRQSITDAFTTTPIRSNSQWLPTTNDDWNQLPADKPTQTNYDMLDSTNEAREPLVLPNSPPKGSYQPLTPLSTSTTLTTLPTPSQSSALINNTNSTEIQLIDNSPEKCYKAELNAAIEANLATNSALNKPSQNVPTAEQASLKELSAEDEQMSKALEESLAMSGSRTLEADGKFSHPPPSKRQHLLLYECIILIWSSFHAYYQPCMRPVHSENEFWPFSRAPNWSVRSLSYLQSLVAAQSQDFKTHVAQLSITPLLTTRTTGAGSFSSQPTGNATDHDYRISDQPAGLRTQYLINNLRPALNYSAWLFQPGPLVDNVQTGKLWPYIKFCTKISKNCRLVHDLPFCLSVAYAVPSSPLQTTSSLIDMYNQTVSVHLANFRTVVSTYPCNNDTSGRYSFVTGCGDCLRAYTDWVCAVGMPQCTDAPARPVVVAAPETQVVFTRTEPSASRTPNMTDKSVYPYAEMLPCASLCTLVAATCPPLIGWTCPLPGVSLGLSYRDPRPLSPLELYSGHQSLAGFGGDRAQDRFGNVFCNALKSDILYAQMGNSPHLRISVQTLASLLVAQSFFLFFLLLA</sequence>
<feature type="transmembrane region" description="Helical" evidence="1">
    <location>
        <begin position="596"/>
        <end position="617"/>
    </location>
</feature>
<dbReference type="GO" id="GO:0098703">
    <property type="term" value="P:calcium ion import across plasma membrane"/>
    <property type="evidence" value="ECO:0007669"/>
    <property type="project" value="InterPro"/>
</dbReference>
<dbReference type="PANTHER" id="PTHR39142">
    <property type="entry name" value="MID1P"/>
    <property type="match status" value="1"/>
</dbReference>
<protein>
    <recommendedName>
        <fullName evidence="4">UBA domain-containing protein</fullName>
    </recommendedName>
</protein>
<organism evidence="2 3">
    <name type="scientific">Puccinia coronata f. sp. avenae</name>
    <dbReference type="NCBI Taxonomy" id="200324"/>
    <lineage>
        <taxon>Eukaryota</taxon>
        <taxon>Fungi</taxon>
        <taxon>Dikarya</taxon>
        <taxon>Basidiomycota</taxon>
        <taxon>Pucciniomycotina</taxon>
        <taxon>Pucciniomycetes</taxon>
        <taxon>Pucciniales</taxon>
        <taxon>Pucciniaceae</taxon>
        <taxon>Puccinia</taxon>
    </lineage>
</organism>
<dbReference type="PANTHER" id="PTHR39142:SF1">
    <property type="entry name" value="AEL197CP"/>
    <property type="match status" value="1"/>
</dbReference>
<dbReference type="EMBL" id="PGCJ01001413">
    <property type="protein sequence ID" value="PLW05622.1"/>
    <property type="molecule type" value="Genomic_DNA"/>
</dbReference>
<dbReference type="InterPro" id="IPR024338">
    <property type="entry name" value="MID1/Yam8"/>
</dbReference>
<gene>
    <name evidence="2" type="ORF">PCANC_27479</name>
</gene>
<keyword evidence="1" id="KW-0472">Membrane</keyword>
<dbReference type="AlphaFoldDB" id="A0A2N5RXD7"/>
<keyword evidence="3" id="KW-1185">Reference proteome</keyword>
<comment type="caution">
    <text evidence="2">The sequence shown here is derived from an EMBL/GenBank/DDBJ whole genome shotgun (WGS) entry which is preliminary data.</text>
</comment>
<evidence type="ECO:0000256" key="1">
    <source>
        <dbReference type="SAM" id="Phobius"/>
    </source>
</evidence>
<reference evidence="2 3" key="1">
    <citation type="submission" date="2017-11" db="EMBL/GenBank/DDBJ databases">
        <title>De novo assembly and phasing of dikaryotic genomes from two isolates of Puccinia coronata f. sp. avenae, the causal agent of oat crown rust.</title>
        <authorList>
            <person name="Miller M.E."/>
            <person name="Zhang Y."/>
            <person name="Omidvar V."/>
            <person name="Sperschneider J."/>
            <person name="Schwessinger B."/>
            <person name="Raley C."/>
            <person name="Palmer J.M."/>
            <person name="Garnica D."/>
            <person name="Upadhyaya N."/>
            <person name="Rathjen J."/>
            <person name="Taylor J.M."/>
            <person name="Park R.F."/>
            <person name="Dodds P.N."/>
            <person name="Hirsch C.D."/>
            <person name="Kianian S.F."/>
            <person name="Figueroa M."/>
        </authorList>
    </citation>
    <scope>NUCLEOTIDE SEQUENCE [LARGE SCALE GENOMIC DNA]</scope>
    <source>
        <strain evidence="2">12NC29</strain>
    </source>
</reference>